<reference evidence="1 2" key="1">
    <citation type="submission" date="2016-11" db="EMBL/GenBank/DDBJ databases">
        <authorList>
            <person name="Jaros S."/>
            <person name="Januszkiewicz K."/>
            <person name="Wedrychowicz H."/>
        </authorList>
    </citation>
    <scope>NUCLEOTIDE SEQUENCE [LARGE SCALE GENOMIC DNA]</scope>
    <source>
        <strain evidence="1 2">DSM 16917</strain>
    </source>
</reference>
<evidence type="ECO:0000313" key="1">
    <source>
        <dbReference type="EMBL" id="SHG81952.1"/>
    </source>
</evidence>
<dbReference type="STRING" id="299255.SAMN02745129_0819"/>
<protein>
    <submittedName>
        <fullName evidence="1">Uncharacterized protein</fullName>
    </submittedName>
</protein>
<sequence>MKRRMMLRLFLVVACAAFFYFSGGKPIFVLLIGIYLGMTIQDYSWLQSASKSWGFMKTVLNWIEVERIANSDS</sequence>
<evidence type="ECO:0000313" key="2">
    <source>
        <dbReference type="Proteomes" id="UP000184268"/>
    </source>
</evidence>
<accession>A0A1M5MXU9</accession>
<keyword evidence="2" id="KW-1185">Reference proteome</keyword>
<name>A0A1M5MXU9_9GAMM</name>
<organism evidence="1 2">
    <name type="scientific">Ferrimonas marina</name>
    <dbReference type="NCBI Taxonomy" id="299255"/>
    <lineage>
        <taxon>Bacteria</taxon>
        <taxon>Pseudomonadati</taxon>
        <taxon>Pseudomonadota</taxon>
        <taxon>Gammaproteobacteria</taxon>
        <taxon>Alteromonadales</taxon>
        <taxon>Ferrimonadaceae</taxon>
        <taxon>Ferrimonas</taxon>
    </lineage>
</organism>
<dbReference type="AlphaFoldDB" id="A0A1M5MXU9"/>
<dbReference type="EMBL" id="FQXG01000001">
    <property type="protein sequence ID" value="SHG81952.1"/>
    <property type="molecule type" value="Genomic_DNA"/>
</dbReference>
<dbReference type="Proteomes" id="UP000184268">
    <property type="component" value="Unassembled WGS sequence"/>
</dbReference>
<gene>
    <name evidence="1" type="ORF">SAMN02745129_0819</name>
</gene>
<proteinExistence type="predicted"/>